<evidence type="ECO:0000313" key="1">
    <source>
        <dbReference type="EMBL" id="CAG7722960.1"/>
    </source>
</evidence>
<accession>A0A8J2P3R1</accession>
<dbReference type="EMBL" id="CAJVCH010094048">
    <property type="protein sequence ID" value="CAG7722960.1"/>
    <property type="molecule type" value="Genomic_DNA"/>
</dbReference>
<reference evidence="1" key="1">
    <citation type="submission" date="2021-06" db="EMBL/GenBank/DDBJ databases">
        <authorList>
            <person name="Hodson N. C."/>
            <person name="Mongue J. A."/>
            <person name="Jaron S. K."/>
        </authorList>
    </citation>
    <scope>NUCLEOTIDE SEQUENCE</scope>
</reference>
<sequence>MECILAAVRKQPEDTIPTEFQCERVV</sequence>
<protein>
    <submittedName>
        <fullName evidence="1">Uncharacterized protein</fullName>
    </submittedName>
</protein>
<organism evidence="1 2">
    <name type="scientific">Allacma fusca</name>
    <dbReference type="NCBI Taxonomy" id="39272"/>
    <lineage>
        <taxon>Eukaryota</taxon>
        <taxon>Metazoa</taxon>
        <taxon>Ecdysozoa</taxon>
        <taxon>Arthropoda</taxon>
        <taxon>Hexapoda</taxon>
        <taxon>Collembola</taxon>
        <taxon>Symphypleona</taxon>
        <taxon>Sminthuridae</taxon>
        <taxon>Allacma</taxon>
    </lineage>
</organism>
<name>A0A8J2P3R1_9HEXA</name>
<evidence type="ECO:0000313" key="2">
    <source>
        <dbReference type="Proteomes" id="UP000708208"/>
    </source>
</evidence>
<proteinExistence type="predicted"/>
<feature type="non-terminal residue" evidence="1">
    <location>
        <position position="26"/>
    </location>
</feature>
<feature type="non-terminal residue" evidence="1">
    <location>
        <position position="1"/>
    </location>
</feature>
<dbReference type="Proteomes" id="UP000708208">
    <property type="component" value="Unassembled WGS sequence"/>
</dbReference>
<comment type="caution">
    <text evidence="1">The sequence shown here is derived from an EMBL/GenBank/DDBJ whole genome shotgun (WGS) entry which is preliminary data.</text>
</comment>
<dbReference type="AlphaFoldDB" id="A0A8J2P3R1"/>
<gene>
    <name evidence="1" type="ORF">AFUS01_LOCUS12069</name>
</gene>
<keyword evidence="2" id="KW-1185">Reference proteome</keyword>